<comment type="similarity">
    <text evidence="1">Belongs to the multi antimicrobial extrusion (MATE) (TC 2.A.66.1) family.</text>
</comment>
<feature type="transmembrane region" description="Helical" evidence="2">
    <location>
        <begin position="28"/>
        <end position="50"/>
    </location>
</feature>
<keyword evidence="2" id="KW-1133">Transmembrane helix</keyword>
<comment type="caution">
    <text evidence="3">The sequence shown here is derived from an EMBL/GenBank/DDBJ whole genome shotgun (WGS) entry which is preliminary data.</text>
</comment>
<dbReference type="EMBL" id="JAAWWB010000008">
    <property type="protein sequence ID" value="KAG6777430.1"/>
    <property type="molecule type" value="Genomic_DNA"/>
</dbReference>
<dbReference type="InterPro" id="IPR002528">
    <property type="entry name" value="MATE_fam"/>
</dbReference>
<evidence type="ECO:0000313" key="4">
    <source>
        <dbReference type="Proteomes" id="UP000886885"/>
    </source>
</evidence>
<reference evidence="3" key="1">
    <citation type="journal article" date="2020" name="bioRxiv">
        <title>Hybrid origin of Populus tomentosa Carr. identified through genome sequencing and phylogenomic analysis.</title>
        <authorList>
            <person name="An X."/>
            <person name="Gao K."/>
            <person name="Chen Z."/>
            <person name="Li J."/>
            <person name="Yang X."/>
            <person name="Yang X."/>
            <person name="Zhou J."/>
            <person name="Guo T."/>
            <person name="Zhao T."/>
            <person name="Huang S."/>
            <person name="Miao D."/>
            <person name="Khan W.U."/>
            <person name="Rao P."/>
            <person name="Ye M."/>
            <person name="Lei B."/>
            <person name="Liao W."/>
            <person name="Wang J."/>
            <person name="Ji L."/>
            <person name="Li Y."/>
            <person name="Guo B."/>
            <person name="Mustafa N.S."/>
            <person name="Li S."/>
            <person name="Yun Q."/>
            <person name="Keller S.R."/>
            <person name="Mao J."/>
            <person name="Zhang R."/>
            <person name="Strauss S.H."/>
        </authorList>
    </citation>
    <scope>NUCLEOTIDE SEQUENCE</scope>
    <source>
        <strain evidence="3">GM15</strain>
        <tissue evidence="3">Leaf</tissue>
    </source>
</reference>
<evidence type="ECO:0000256" key="1">
    <source>
        <dbReference type="ARBA" id="ARBA00010199"/>
    </source>
</evidence>
<keyword evidence="4" id="KW-1185">Reference proteome</keyword>
<sequence length="121" mass="13414">MEEEGKREERKWAITWEGFVQELKKTGYIAAPMVAVSVLQYLLQVVSVIIVGHLGALALSSAAIATSITNVTGFSLLKLRLLSVPLRREEEDLLQESTSSILELKTGYDQGKGKKKKKKQP</sequence>
<dbReference type="GO" id="GO:0042910">
    <property type="term" value="F:xenobiotic transmembrane transporter activity"/>
    <property type="evidence" value="ECO:0007669"/>
    <property type="project" value="InterPro"/>
</dbReference>
<dbReference type="PANTHER" id="PTHR11206">
    <property type="entry name" value="MULTIDRUG RESISTANCE PROTEIN"/>
    <property type="match status" value="1"/>
</dbReference>
<keyword evidence="2" id="KW-0812">Transmembrane</keyword>
<evidence type="ECO:0008006" key="5">
    <source>
        <dbReference type="Google" id="ProtNLM"/>
    </source>
</evidence>
<proteinExistence type="inferred from homology"/>
<dbReference type="Proteomes" id="UP000886885">
    <property type="component" value="Chromosome 4D"/>
</dbReference>
<feature type="transmembrane region" description="Helical" evidence="2">
    <location>
        <begin position="56"/>
        <end position="77"/>
    </location>
</feature>
<dbReference type="GO" id="GO:0016020">
    <property type="term" value="C:membrane"/>
    <property type="evidence" value="ECO:0007669"/>
    <property type="project" value="InterPro"/>
</dbReference>
<keyword evidence="2" id="KW-0472">Membrane</keyword>
<protein>
    <recommendedName>
        <fullName evidence="5">MATE efflux family protein</fullName>
    </recommendedName>
</protein>
<organism evidence="3 4">
    <name type="scientific">Populus tomentosa</name>
    <name type="common">Chinese white poplar</name>
    <dbReference type="NCBI Taxonomy" id="118781"/>
    <lineage>
        <taxon>Eukaryota</taxon>
        <taxon>Viridiplantae</taxon>
        <taxon>Streptophyta</taxon>
        <taxon>Embryophyta</taxon>
        <taxon>Tracheophyta</taxon>
        <taxon>Spermatophyta</taxon>
        <taxon>Magnoliopsida</taxon>
        <taxon>eudicotyledons</taxon>
        <taxon>Gunneridae</taxon>
        <taxon>Pentapetalae</taxon>
        <taxon>rosids</taxon>
        <taxon>fabids</taxon>
        <taxon>Malpighiales</taxon>
        <taxon>Salicaceae</taxon>
        <taxon>Saliceae</taxon>
        <taxon>Populus</taxon>
    </lineage>
</organism>
<dbReference type="AlphaFoldDB" id="A0A8X8AAE7"/>
<gene>
    <name evidence="3" type="ORF">POTOM_017251</name>
</gene>
<evidence type="ECO:0000256" key="2">
    <source>
        <dbReference type="SAM" id="Phobius"/>
    </source>
</evidence>
<name>A0A8X8AAE7_POPTO</name>
<dbReference type="Pfam" id="PF01554">
    <property type="entry name" value="MatE"/>
    <property type="match status" value="1"/>
</dbReference>
<accession>A0A8X8AAE7</accession>
<dbReference type="GO" id="GO:0015297">
    <property type="term" value="F:antiporter activity"/>
    <property type="evidence" value="ECO:0007669"/>
    <property type="project" value="InterPro"/>
</dbReference>
<evidence type="ECO:0000313" key="3">
    <source>
        <dbReference type="EMBL" id="KAG6777430.1"/>
    </source>
</evidence>